<dbReference type="GO" id="GO:0003735">
    <property type="term" value="F:structural constituent of ribosome"/>
    <property type="evidence" value="ECO:0007669"/>
    <property type="project" value="InterPro"/>
</dbReference>
<dbReference type="PANTHER" id="PTHR13479:SF66">
    <property type="entry name" value="LARGE RIBOSOMAL SUBUNIT PROTEIN ML66"/>
    <property type="match status" value="1"/>
</dbReference>
<dbReference type="eggNOG" id="KOG3162">
    <property type="taxonomic scope" value="Eukaryota"/>
</dbReference>
<dbReference type="OMA" id="RGIHITP"/>
<dbReference type="GO" id="GO:0070181">
    <property type="term" value="F:small ribosomal subunit rRNA binding"/>
    <property type="evidence" value="ECO:0007669"/>
    <property type="project" value="TreeGrafter"/>
</dbReference>
<name>H2ZF51_CIOSA</name>
<dbReference type="GO" id="GO:0032543">
    <property type="term" value="P:mitochondrial translation"/>
    <property type="evidence" value="ECO:0007669"/>
    <property type="project" value="TreeGrafter"/>
</dbReference>
<keyword evidence="4" id="KW-1185">Reference proteome</keyword>
<proteinExistence type="predicted"/>
<evidence type="ECO:0000313" key="4">
    <source>
        <dbReference type="Proteomes" id="UP000007875"/>
    </source>
</evidence>
<dbReference type="Ensembl" id="ENSCSAVT00000016398.1">
    <property type="protein sequence ID" value="ENSCSAVP00000016217.1"/>
    <property type="gene ID" value="ENSCSAVG00000009539.1"/>
</dbReference>
<dbReference type="InterPro" id="IPR001648">
    <property type="entry name" value="Ribosomal_bS18"/>
</dbReference>
<dbReference type="InParanoid" id="H2ZF51"/>
<dbReference type="GO" id="GO:0005763">
    <property type="term" value="C:mitochondrial small ribosomal subunit"/>
    <property type="evidence" value="ECO:0007669"/>
    <property type="project" value="TreeGrafter"/>
</dbReference>
<reference evidence="4" key="1">
    <citation type="submission" date="2003-08" db="EMBL/GenBank/DDBJ databases">
        <authorList>
            <person name="Birren B."/>
            <person name="Nusbaum C."/>
            <person name="Abebe A."/>
            <person name="Abouelleil A."/>
            <person name="Adekoya E."/>
            <person name="Ait-zahra M."/>
            <person name="Allen N."/>
            <person name="Allen T."/>
            <person name="An P."/>
            <person name="Anderson M."/>
            <person name="Anderson S."/>
            <person name="Arachchi H."/>
            <person name="Armbruster J."/>
            <person name="Bachantsang P."/>
            <person name="Baldwin J."/>
            <person name="Barry A."/>
            <person name="Bayul T."/>
            <person name="Blitshsteyn B."/>
            <person name="Bloom T."/>
            <person name="Blye J."/>
            <person name="Boguslavskiy L."/>
            <person name="Borowsky M."/>
            <person name="Boukhgalter B."/>
            <person name="Brunache A."/>
            <person name="Butler J."/>
            <person name="Calixte N."/>
            <person name="Calvo S."/>
            <person name="Camarata J."/>
            <person name="Campo K."/>
            <person name="Chang J."/>
            <person name="Cheshatsang Y."/>
            <person name="Citroen M."/>
            <person name="Collymore A."/>
            <person name="Considine T."/>
            <person name="Cook A."/>
            <person name="Cooke P."/>
            <person name="Corum B."/>
            <person name="Cuomo C."/>
            <person name="David R."/>
            <person name="Dawoe T."/>
            <person name="Degray S."/>
            <person name="Dodge S."/>
            <person name="Dooley K."/>
            <person name="Dorje P."/>
            <person name="Dorjee K."/>
            <person name="Dorris L."/>
            <person name="Duffey N."/>
            <person name="Dupes A."/>
            <person name="Elkins T."/>
            <person name="Engels R."/>
            <person name="Erickson J."/>
            <person name="Farina A."/>
            <person name="Faro S."/>
            <person name="Ferreira P."/>
            <person name="Fischer H."/>
            <person name="Fitzgerald M."/>
            <person name="Foley K."/>
            <person name="Gage D."/>
            <person name="Galagan J."/>
            <person name="Gearin G."/>
            <person name="Gnerre S."/>
            <person name="Gnirke A."/>
            <person name="Goyette A."/>
            <person name="Graham J."/>
            <person name="Grandbois E."/>
            <person name="Gyaltsen K."/>
            <person name="Hafez N."/>
            <person name="Hagopian D."/>
            <person name="Hagos B."/>
            <person name="Hall J."/>
            <person name="Hatcher B."/>
            <person name="Heller A."/>
            <person name="Higgins H."/>
            <person name="Honan T."/>
            <person name="Horn A."/>
            <person name="Houde N."/>
            <person name="Hughes L."/>
            <person name="Hulme W."/>
            <person name="Husby E."/>
            <person name="Iliev I."/>
            <person name="Jaffe D."/>
            <person name="Jones C."/>
            <person name="Kamal M."/>
            <person name="Kamat A."/>
            <person name="Kamvysselis M."/>
            <person name="Karlsson E."/>
            <person name="Kells C."/>
            <person name="Kieu A."/>
            <person name="Kisner P."/>
            <person name="Kodira C."/>
            <person name="Kulbokas E."/>
            <person name="Labutti K."/>
            <person name="Lama D."/>
            <person name="Landers T."/>
            <person name="Leger J."/>
            <person name="Levine S."/>
            <person name="Lewis D."/>
            <person name="Lewis T."/>
            <person name="Lindblad-toh K."/>
            <person name="Liu X."/>
            <person name="Lokyitsang T."/>
            <person name="Lokyitsang Y."/>
            <person name="Lucien O."/>
            <person name="Lui A."/>
            <person name="Ma L.J."/>
            <person name="Mabbitt R."/>
            <person name="Macdonald J."/>
            <person name="Maclean C."/>
            <person name="Major J."/>
            <person name="Manning J."/>
            <person name="Marabella R."/>
            <person name="Maru K."/>
            <person name="Matthews C."/>
            <person name="Mauceli E."/>
            <person name="Mccarthy M."/>
            <person name="Mcdonough S."/>
            <person name="Mcghee T."/>
            <person name="Meldrim J."/>
            <person name="Meneus L."/>
            <person name="Mesirov J."/>
            <person name="Mihalev A."/>
            <person name="Mihova T."/>
            <person name="Mikkelsen T."/>
            <person name="Mlenga V."/>
            <person name="Moru K."/>
            <person name="Mozes J."/>
            <person name="Mulrain L."/>
            <person name="Munson G."/>
            <person name="Naylor J."/>
            <person name="Newes C."/>
            <person name="Nguyen C."/>
            <person name="Nguyen N."/>
            <person name="Nguyen T."/>
            <person name="Nicol R."/>
            <person name="Nielsen C."/>
            <person name="Nizzari M."/>
            <person name="Norbu C."/>
            <person name="Norbu N."/>
            <person name="O'donnell P."/>
            <person name="Okoawo O."/>
            <person name="O'leary S."/>
            <person name="Omotosho B."/>
            <person name="O'neill K."/>
            <person name="Osman S."/>
            <person name="Parker S."/>
            <person name="Perrin D."/>
            <person name="Phunkhang P."/>
            <person name="Piqani B."/>
            <person name="Purcell S."/>
            <person name="Rachupka T."/>
            <person name="Ramasamy U."/>
            <person name="Rameau R."/>
            <person name="Ray V."/>
            <person name="Raymond C."/>
            <person name="Retta R."/>
            <person name="Richardson S."/>
            <person name="Rise C."/>
            <person name="Rodriguez J."/>
            <person name="Rogers J."/>
            <person name="Rogov P."/>
            <person name="Rutman M."/>
            <person name="Schupbach R."/>
            <person name="Seaman C."/>
            <person name="Settipalli S."/>
            <person name="Sharpe T."/>
            <person name="Sheridan J."/>
            <person name="Sherpa N."/>
            <person name="Shi J."/>
            <person name="Smirnov S."/>
            <person name="Smith C."/>
            <person name="Sougnez C."/>
            <person name="Spencer B."/>
            <person name="Stalker J."/>
            <person name="Stange-thomann N."/>
            <person name="Stavropoulos S."/>
            <person name="Stetson K."/>
            <person name="Stone C."/>
            <person name="Stone S."/>
            <person name="Stubbs M."/>
            <person name="Talamas J."/>
            <person name="Tchuinga P."/>
            <person name="Tenzing P."/>
            <person name="Tesfaye S."/>
            <person name="Theodore J."/>
            <person name="Thoulutsang Y."/>
            <person name="Topham K."/>
            <person name="Towey S."/>
            <person name="Tsamla T."/>
            <person name="Tsomo N."/>
            <person name="Vallee D."/>
            <person name="Vassiliev H."/>
            <person name="Venkataraman V."/>
            <person name="Vinson J."/>
            <person name="Vo A."/>
            <person name="Wade C."/>
            <person name="Wang S."/>
            <person name="Wangchuk T."/>
            <person name="Wangdi T."/>
            <person name="Whittaker C."/>
            <person name="Wilkinson J."/>
            <person name="Wu Y."/>
            <person name="Wyman D."/>
            <person name="Yadav S."/>
            <person name="Yang S."/>
            <person name="Yang X."/>
            <person name="Yeager S."/>
            <person name="Yee E."/>
            <person name="Young G."/>
            <person name="Zainoun J."/>
            <person name="Zembeck L."/>
            <person name="Zimmer A."/>
            <person name="Zody M."/>
            <person name="Lander E."/>
        </authorList>
    </citation>
    <scope>NUCLEOTIDE SEQUENCE [LARGE SCALE GENOMIC DNA]</scope>
</reference>
<organism evidence="3 4">
    <name type="scientific">Ciona savignyi</name>
    <name type="common">Pacific transparent sea squirt</name>
    <dbReference type="NCBI Taxonomy" id="51511"/>
    <lineage>
        <taxon>Eukaryota</taxon>
        <taxon>Metazoa</taxon>
        <taxon>Chordata</taxon>
        <taxon>Tunicata</taxon>
        <taxon>Ascidiacea</taxon>
        <taxon>Phlebobranchia</taxon>
        <taxon>Cionidae</taxon>
        <taxon>Ciona</taxon>
    </lineage>
</organism>
<dbReference type="GeneTree" id="ENSGT00390000006493"/>
<dbReference type="Gene3D" id="4.10.640.10">
    <property type="entry name" value="Ribosomal protein S18"/>
    <property type="match status" value="1"/>
</dbReference>
<dbReference type="InterPro" id="IPR036870">
    <property type="entry name" value="Ribosomal_bS18_sf"/>
</dbReference>
<dbReference type="Proteomes" id="UP000007875">
    <property type="component" value="Unassembled WGS sequence"/>
</dbReference>
<evidence type="ECO:0000256" key="1">
    <source>
        <dbReference type="ARBA" id="ARBA00022980"/>
    </source>
</evidence>
<keyword evidence="2" id="KW-0687">Ribonucleoprotein</keyword>
<keyword evidence="1" id="KW-0689">Ribosomal protein</keyword>
<evidence type="ECO:0000313" key="3">
    <source>
        <dbReference type="Ensembl" id="ENSCSAVP00000016217.1"/>
    </source>
</evidence>
<evidence type="ECO:0000256" key="2">
    <source>
        <dbReference type="ARBA" id="ARBA00023274"/>
    </source>
</evidence>
<reference evidence="3" key="3">
    <citation type="submission" date="2025-09" db="UniProtKB">
        <authorList>
            <consortium name="Ensembl"/>
        </authorList>
    </citation>
    <scope>IDENTIFICATION</scope>
</reference>
<sequence>NPSATVSLIPCRTYFAVKVEEKENVTTIAGNVVEEKITNYAKRLNENDLCPLRSRGIHITPDDVLILNQFITSDGEILSRAETGLSKQEFYKVIACVKMAQRANMLPGSEPQIDMQGTEVPKLNRYLTRYQIGSRTPIKSRGLWYRRRHYKVGDARSIRNAPRVGNRRLTGNL</sequence>
<dbReference type="Pfam" id="PF01084">
    <property type="entry name" value="Ribosomal_S18"/>
    <property type="match status" value="1"/>
</dbReference>
<accession>H2ZF51</accession>
<dbReference type="STRING" id="51511.ENSCSAVP00000016217"/>
<protein>
    <submittedName>
        <fullName evidence="3">Uncharacterized protein</fullName>
    </submittedName>
</protein>
<dbReference type="FunCoup" id="H2ZF51">
    <property type="interactions" value="25"/>
</dbReference>
<reference evidence="3" key="2">
    <citation type="submission" date="2025-08" db="UniProtKB">
        <authorList>
            <consortium name="Ensembl"/>
        </authorList>
    </citation>
    <scope>IDENTIFICATION</scope>
</reference>
<dbReference type="SUPFAM" id="SSF46911">
    <property type="entry name" value="Ribosomal protein S18"/>
    <property type="match status" value="1"/>
</dbReference>
<dbReference type="PANTHER" id="PTHR13479">
    <property type="entry name" value="30S RIBOSOMAL PROTEIN S18"/>
    <property type="match status" value="1"/>
</dbReference>
<dbReference type="AlphaFoldDB" id="H2ZF51"/>
<dbReference type="HOGENOM" id="CLU_107628_0_0_1"/>